<dbReference type="InterPro" id="IPR005545">
    <property type="entry name" value="YCII"/>
</dbReference>
<protein>
    <submittedName>
        <fullName evidence="3">GTP cyclohydrolase</fullName>
    </submittedName>
</protein>
<dbReference type="Proteomes" id="UP000272464">
    <property type="component" value="Unassembled WGS sequence"/>
</dbReference>
<keyword evidence="3" id="KW-0378">Hydrolase</keyword>
<dbReference type="OrthoDB" id="9814407at2"/>
<feature type="domain" description="YCII-related" evidence="2">
    <location>
        <begin position="1"/>
        <end position="81"/>
    </location>
</feature>
<organism evidence="3 4">
    <name type="scientific">Paenibacillus zeisoli</name>
    <dbReference type="NCBI Taxonomy" id="2496267"/>
    <lineage>
        <taxon>Bacteria</taxon>
        <taxon>Bacillati</taxon>
        <taxon>Bacillota</taxon>
        <taxon>Bacilli</taxon>
        <taxon>Bacillales</taxon>
        <taxon>Paenibacillaceae</taxon>
        <taxon>Paenibacillus</taxon>
    </lineage>
</organism>
<evidence type="ECO:0000256" key="1">
    <source>
        <dbReference type="ARBA" id="ARBA00007689"/>
    </source>
</evidence>
<dbReference type="PANTHER" id="PTHR37828:SF1">
    <property type="entry name" value="YCII-RELATED DOMAIN-CONTAINING PROTEIN"/>
    <property type="match status" value="1"/>
</dbReference>
<evidence type="ECO:0000313" key="3">
    <source>
        <dbReference type="EMBL" id="RUT33422.1"/>
    </source>
</evidence>
<name>A0A3S1B9M2_9BACL</name>
<accession>A0A3S1B9M2</accession>
<proteinExistence type="inferred from homology"/>
<dbReference type="PANTHER" id="PTHR37828">
    <property type="entry name" value="GSR2449 PROTEIN"/>
    <property type="match status" value="1"/>
</dbReference>
<dbReference type="RefSeq" id="WP_127198537.1">
    <property type="nucleotide sequence ID" value="NZ_RZNX01000002.1"/>
</dbReference>
<keyword evidence="4" id="KW-1185">Reference proteome</keyword>
<reference evidence="3 4" key="1">
    <citation type="submission" date="2018-12" db="EMBL/GenBank/DDBJ databases">
        <authorList>
            <person name="Sun L."/>
            <person name="Chen Z."/>
        </authorList>
    </citation>
    <scope>NUCLEOTIDE SEQUENCE [LARGE SCALE GENOMIC DNA]</scope>
    <source>
        <strain evidence="3 4">3-5-3</strain>
    </source>
</reference>
<sequence length="96" mass="11536">MFIISLHYLQPLEVVDQYIEEHVQFLNKQYEEKRFIFSGRKVPRTGGVILAKTSSKEEVEELIQKDPFYQHKIAEYEIIEFQITKCDERFGDFMDN</sequence>
<dbReference type="EMBL" id="RZNX01000002">
    <property type="protein sequence ID" value="RUT33422.1"/>
    <property type="molecule type" value="Genomic_DNA"/>
</dbReference>
<dbReference type="GO" id="GO:0016787">
    <property type="term" value="F:hydrolase activity"/>
    <property type="evidence" value="ECO:0007669"/>
    <property type="project" value="UniProtKB-KW"/>
</dbReference>
<dbReference type="Pfam" id="PF03795">
    <property type="entry name" value="YCII"/>
    <property type="match status" value="1"/>
</dbReference>
<gene>
    <name evidence="3" type="ORF">EJP77_07170</name>
</gene>
<dbReference type="SUPFAM" id="SSF54909">
    <property type="entry name" value="Dimeric alpha+beta barrel"/>
    <property type="match status" value="1"/>
</dbReference>
<comment type="similarity">
    <text evidence="1">Belongs to the YciI family.</text>
</comment>
<dbReference type="Gene3D" id="3.30.70.1060">
    <property type="entry name" value="Dimeric alpha+beta barrel"/>
    <property type="match status" value="1"/>
</dbReference>
<evidence type="ECO:0000313" key="4">
    <source>
        <dbReference type="Proteomes" id="UP000272464"/>
    </source>
</evidence>
<dbReference type="AlphaFoldDB" id="A0A3S1B9M2"/>
<evidence type="ECO:0000259" key="2">
    <source>
        <dbReference type="Pfam" id="PF03795"/>
    </source>
</evidence>
<dbReference type="InterPro" id="IPR011008">
    <property type="entry name" value="Dimeric_a/b-barrel"/>
</dbReference>
<comment type="caution">
    <text evidence="3">The sequence shown here is derived from an EMBL/GenBank/DDBJ whole genome shotgun (WGS) entry which is preliminary data.</text>
</comment>